<reference evidence="3 5" key="1">
    <citation type="journal article" date="2012" name="Nature">
        <title>Algal genomes reveal evolutionary mosaicism and the fate of nucleomorphs.</title>
        <authorList>
            <consortium name="DOE Joint Genome Institute"/>
            <person name="Curtis B.A."/>
            <person name="Tanifuji G."/>
            <person name="Burki F."/>
            <person name="Gruber A."/>
            <person name="Irimia M."/>
            <person name="Maruyama S."/>
            <person name="Arias M.C."/>
            <person name="Ball S.G."/>
            <person name="Gile G.H."/>
            <person name="Hirakawa Y."/>
            <person name="Hopkins J.F."/>
            <person name="Kuo A."/>
            <person name="Rensing S.A."/>
            <person name="Schmutz J."/>
            <person name="Symeonidi A."/>
            <person name="Elias M."/>
            <person name="Eveleigh R.J."/>
            <person name="Herman E.K."/>
            <person name="Klute M.J."/>
            <person name="Nakayama T."/>
            <person name="Obornik M."/>
            <person name="Reyes-Prieto A."/>
            <person name="Armbrust E.V."/>
            <person name="Aves S.J."/>
            <person name="Beiko R.G."/>
            <person name="Coutinho P."/>
            <person name="Dacks J.B."/>
            <person name="Durnford D.G."/>
            <person name="Fast N.M."/>
            <person name="Green B.R."/>
            <person name="Grisdale C.J."/>
            <person name="Hempel F."/>
            <person name="Henrissat B."/>
            <person name="Hoppner M.P."/>
            <person name="Ishida K."/>
            <person name="Kim E."/>
            <person name="Koreny L."/>
            <person name="Kroth P.G."/>
            <person name="Liu Y."/>
            <person name="Malik S.B."/>
            <person name="Maier U.G."/>
            <person name="McRose D."/>
            <person name="Mock T."/>
            <person name="Neilson J.A."/>
            <person name="Onodera N.T."/>
            <person name="Poole A.M."/>
            <person name="Pritham E.J."/>
            <person name="Richards T.A."/>
            <person name="Rocap G."/>
            <person name="Roy S.W."/>
            <person name="Sarai C."/>
            <person name="Schaack S."/>
            <person name="Shirato S."/>
            <person name="Slamovits C.H."/>
            <person name="Spencer D.F."/>
            <person name="Suzuki S."/>
            <person name="Worden A.Z."/>
            <person name="Zauner S."/>
            <person name="Barry K."/>
            <person name="Bell C."/>
            <person name="Bharti A.K."/>
            <person name="Crow J.A."/>
            <person name="Grimwood J."/>
            <person name="Kramer R."/>
            <person name="Lindquist E."/>
            <person name="Lucas S."/>
            <person name="Salamov A."/>
            <person name="McFadden G.I."/>
            <person name="Lane C.E."/>
            <person name="Keeling P.J."/>
            <person name="Gray M.W."/>
            <person name="Grigoriev I.V."/>
            <person name="Archibald J.M."/>
        </authorList>
    </citation>
    <scope>NUCLEOTIDE SEQUENCE</scope>
    <source>
        <strain evidence="3 5">CCMP2712</strain>
    </source>
</reference>
<evidence type="ECO:0000313" key="5">
    <source>
        <dbReference type="Proteomes" id="UP000011087"/>
    </source>
</evidence>
<evidence type="ECO:0000256" key="1">
    <source>
        <dbReference type="SAM" id="Coils"/>
    </source>
</evidence>
<dbReference type="EMBL" id="JH993022">
    <property type="protein sequence ID" value="EKX41549.1"/>
    <property type="molecule type" value="Genomic_DNA"/>
</dbReference>
<dbReference type="HOGENOM" id="CLU_1392542_0_0_1"/>
<keyword evidence="2" id="KW-0472">Membrane</keyword>
<protein>
    <submittedName>
        <fullName evidence="3 4">Uncharacterized protein</fullName>
    </submittedName>
</protein>
<dbReference type="RefSeq" id="XP_005828529.1">
    <property type="nucleotide sequence ID" value="XM_005828472.1"/>
</dbReference>
<dbReference type="GeneID" id="17298297"/>
<dbReference type="KEGG" id="gtt:GUITHDRAFT_112261"/>
<dbReference type="PaxDb" id="55529-EKX41549"/>
<dbReference type="EnsemblProtists" id="EKX41549">
    <property type="protein sequence ID" value="EKX41549"/>
    <property type="gene ID" value="GUITHDRAFT_112261"/>
</dbReference>
<name>L1J067_GUITC</name>
<reference evidence="5" key="2">
    <citation type="submission" date="2012-11" db="EMBL/GenBank/DDBJ databases">
        <authorList>
            <person name="Kuo A."/>
            <person name="Curtis B.A."/>
            <person name="Tanifuji G."/>
            <person name="Burki F."/>
            <person name="Gruber A."/>
            <person name="Irimia M."/>
            <person name="Maruyama S."/>
            <person name="Arias M.C."/>
            <person name="Ball S.G."/>
            <person name="Gile G.H."/>
            <person name="Hirakawa Y."/>
            <person name="Hopkins J.F."/>
            <person name="Rensing S.A."/>
            <person name="Schmutz J."/>
            <person name="Symeonidi A."/>
            <person name="Elias M."/>
            <person name="Eveleigh R.J."/>
            <person name="Herman E.K."/>
            <person name="Klute M.J."/>
            <person name="Nakayama T."/>
            <person name="Obornik M."/>
            <person name="Reyes-Prieto A."/>
            <person name="Armbrust E.V."/>
            <person name="Aves S.J."/>
            <person name="Beiko R.G."/>
            <person name="Coutinho P."/>
            <person name="Dacks J.B."/>
            <person name="Durnford D.G."/>
            <person name="Fast N.M."/>
            <person name="Green B.R."/>
            <person name="Grisdale C."/>
            <person name="Hempe F."/>
            <person name="Henrissat B."/>
            <person name="Hoppner M.P."/>
            <person name="Ishida K.-I."/>
            <person name="Kim E."/>
            <person name="Koreny L."/>
            <person name="Kroth P.G."/>
            <person name="Liu Y."/>
            <person name="Malik S.-B."/>
            <person name="Maier U.G."/>
            <person name="McRose D."/>
            <person name="Mock T."/>
            <person name="Neilson J.A."/>
            <person name="Onodera N.T."/>
            <person name="Poole A.M."/>
            <person name="Pritham E.J."/>
            <person name="Richards T.A."/>
            <person name="Rocap G."/>
            <person name="Roy S.W."/>
            <person name="Sarai C."/>
            <person name="Schaack S."/>
            <person name="Shirato S."/>
            <person name="Slamovits C.H."/>
            <person name="Spencer D.F."/>
            <person name="Suzuki S."/>
            <person name="Worden A.Z."/>
            <person name="Zauner S."/>
            <person name="Barry K."/>
            <person name="Bell C."/>
            <person name="Bharti A.K."/>
            <person name="Crow J.A."/>
            <person name="Grimwood J."/>
            <person name="Kramer R."/>
            <person name="Lindquist E."/>
            <person name="Lucas S."/>
            <person name="Salamov A."/>
            <person name="McFadden G.I."/>
            <person name="Lane C.E."/>
            <person name="Keeling P.J."/>
            <person name="Gray M.W."/>
            <person name="Grigoriev I.V."/>
            <person name="Archibald J.M."/>
        </authorList>
    </citation>
    <scope>NUCLEOTIDE SEQUENCE</scope>
    <source>
        <strain evidence="5">CCMP2712</strain>
    </source>
</reference>
<keyword evidence="2" id="KW-0812">Transmembrane</keyword>
<proteinExistence type="predicted"/>
<feature type="transmembrane region" description="Helical" evidence="2">
    <location>
        <begin position="86"/>
        <end position="113"/>
    </location>
</feature>
<keyword evidence="1" id="KW-0175">Coiled coil</keyword>
<sequence>MAGVHHRAQQLVRGACGAGILWMMIKGERRKMLETGGGKTVTEGTWTMRESRTGAPDRRGAEQQHNGVDSTYYKSNYVHSDQCKSVFMGLFSLEMVVLTLLVMTVLVSIALMIRRRRNALFEDKKKEAFEMLDRLEETMKKSEVQLLDFKSRVDKDQKAMEDLLRRNELASDLVMLRAMSKKGSMELVGDTIALPS</sequence>
<keyword evidence="2" id="KW-1133">Transmembrane helix</keyword>
<organism evidence="3">
    <name type="scientific">Guillardia theta (strain CCMP2712)</name>
    <name type="common">Cryptophyte</name>
    <dbReference type="NCBI Taxonomy" id="905079"/>
    <lineage>
        <taxon>Eukaryota</taxon>
        <taxon>Cryptophyceae</taxon>
        <taxon>Pyrenomonadales</taxon>
        <taxon>Geminigeraceae</taxon>
        <taxon>Guillardia</taxon>
    </lineage>
</organism>
<dbReference type="Proteomes" id="UP000011087">
    <property type="component" value="Unassembled WGS sequence"/>
</dbReference>
<evidence type="ECO:0000256" key="2">
    <source>
        <dbReference type="SAM" id="Phobius"/>
    </source>
</evidence>
<feature type="coiled-coil region" evidence="1">
    <location>
        <begin position="118"/>
        <end position="152"/>
    </location>
</feature>
<keyword evidence="5" id="KW-1185">Reference proteome</keyword>
<reference evidence="4" key="3">
    <citation type="submission" date="2015-06" db="UniProtKB">
        <authorList>
            <consortium name="EnsemblProtists"/>
        </authorList>
    </citation>
    <scope>IDENTIFICATION</scope>
</reference>
<evidence type="ECO:0000313" key="3">
    <source>
        <dbReference type="EMBL" id="EKX41549.1"/>
    </source>
</evidence>
<dbReference type="AlphaFoldDB" id="L1J067"/>
<accession>L1J067</accession>
<gene>
    <name evidence="3" type="ORF">GUITHDRAFT_112261</name>
</gene>
<evidence type="ECO:0000313" key="4">
    <source>
        <dbReference type="EnsemblProtists" id="EKX41549"/>
    </source>
</evidence>